<feature type="region of interest" description="Disordered" evidence="1">
    <location>
        <begin position="106"/>
        <end position="132"/>
    </location>
</feature>
<evidence type="ECO:0000313" key="3">
    <source>
        <dbReference type="EMBL" id="AVO39589.1"/>
    </source>
</evidence>
<dbReference type="EMBL" id="CP027665">
    <property type="protein sequence ID" value="AVO39589.1"/>
    <property type="molecule type" value="Genomic_DNA"/>
</dbReference>
<name>A0A2S0MUL8_9RHOB</name>
<feature type="compositionally biased region" description="Polar residues" evidence="1">
    <location>
        <begin position="121"/>
        <end position="132"/>
    </location>
</feature>
<accession>A0A2S0MUL8</accession>
<feature type="compositionally biased region" description="Basic and acidic residues" evidence="1">
    <location>
        <begin position="106"/>
        <end position="118"/>
    </location>
</feature>
<organism evidence="3 4">
    <name type="scientific">Pukyongiella litopenaei</name>
    <dbReference type="NCBI Taxonomy" id="2605946"/>
    <lineage>
        <taxon>Bacteria</taxon>
        <taxon>Pseudomonadati</taxon>
        <taxon>Pseudomonadota</taxon>
        <taxon>Alphaproteobacteria</taxon>
        <taxon>Rhodobacterales</taxon>
        <taxon>Paracoccaceae</taxon>
        <taxon>Pukyongiella</taxon>
    </lineage>
</organism>
<evidence type="ECO:0000256" key="2">
    <source>
        <dbReference type="SAM" id="SignalP"/>
    </source>
</evidence>
<protein>
    <recommendedName>
        <fullName evidence="5">AAA+ family ATPase</fullName>
    </recommendedName>
</protein>
<dbReference type="Proteomes" id="UP000237655">
    <property type="component" value="Chromosome"/>
</dbReference>
<evidence type="ECO:0000256" key="1">
    <source>
        <dbReference type="SAM" id="MobiDB-lite"/>
    </source>
</evidence>
<dbReference type="RefSeq" id="WP_106473893.1">
    <property type="nucleotide sequence ID" value="NZ_CP027665.1"/>
</dbReference>
<sequence length="132" mass="14248">MKQRLATAIAVTLALSVPAVAQDQSQDDGGGGLMGEGLNMLLEGLRKEVSPKLDALRSLVDDYGPAMESFLQEMGPAFASMLEEVKDWSRYHPPEILDNGDIIIRRKADAPPETDEKPGTLSETPPSGQQDI</sequence>
<keyword evidence="2" id="KW-0732">Signal</keyword>
<dbReference type="AlphaFoldDB" id="A0A2S0MUL8"/>
<feature type="chain" id="PRO_5015483859" description="AAA+ family ATPase" evidence="2">
    <location>
        <begin position="22"/>
        <end position="132"/>
    </location>
</feature>
<evidence type="ECO:0000313" key="4">
    <source>
        <dbReference type="Proteomes" id="UP000237655"/>
    </source>
</evidence>
<reference evidence="4" key="1">
    <citation type="submission" date="2018-03" db="EMBL/GenBank/DDBJ databases">
        <title>Genomic analysis of the strain SH-1 isolated from shrimp intestine.</title>
        <authorList>
            <person name="Kim Y.-S."/>
            <person name="Kim S.-E."/>
            <person name="Kim K.-H."/>
        </authorList>
    </citation>
    <scope>NUCLEOTIDE SEQUENCE [LARGE SCALE GENOMIC DNA]</scope>
    <source>
        <strain evidence="4">SH-1</strain>
    </source>
</reference>
<feature type="signal peptide" evidence="2">
    <location>
        <begin position="1"/>
        <end position="21"/>
    </location>
</feature>
<dbReference type="KEGG" id="thas:C6Y53_01430"/>
<gene>
    <name evidence="3" type="ORF">C6Y53_01430</name>
</gene>
<proteinExistence type="predicted"/>
<evidence type="ECO:0008006" key="5">
    <source>
        <dbReference type="Google" id="ProtNLM"/>
    </source>
</evidence>
<keyword evidence="4" id="KW-1185">Reference proteome</keyword>